<accession>A0A5F2ER75</accession>
<dbReference type="SUPFAM" id="SSF160904">
    <property type="entry name" value="Jann2411-like"/>
    <property type="match status" value="1"/>
</dbReference>
<dbReference type="KEGG" id="aez:C3E78_09810"/>
<dbReference type="Gene3D" id="1.10.3300.10">
    <property type="entry name" value="Jann2411-like domain"/>
    <property type="match status" value="1"/>
</dbReference>
<dbReference type="Pfam" id="PF11706">
    <property type="entry name" value="zf-CGNR"/>
    <property type="match status" value="1"/>
</dbReference>
<accession>A0A2S0WS35</accession>
<dbReference type="OrthoDB" id="123307at2"/>
<protein>
    <submittedName>
        <fullName evidence="1">Uncharacterized protein</fullName>
    </submittedName>
</protein>
<dbReference type="EMBL" id="CP026952">
    <property type="protein sequence ID" value="AWB94132.1"/>
    <property type="molecule type" value="Genomic_DNA"/>
</dbReference>
<dbReference type="InterPro" id="IPR010852">
    <property type="entry name" value="ABATE"/>
</dbReference>
<evidence type="ECO:0000313" key="1">
    <source>
        <dbReference type="EMBL" id="AWB94132.1"/>
    </source>
</evidence>
<dbReference type="InterPro" id="IPR021005">
    <property type="entry name" value="Znf_CGNR"/>
</dbReference>
<sequence>MLWLLNSAPTVDGDVQELIVEDDETFQLIQNLGGRPGPAAVEALRAVRDDLHRVIRGTDDTGALQRHLRGVVGRPELTEGGVTWQPDFSGADEVSARVVLAWSDLATRLPGRVRACANSECSKFLIDHSRPGSARWCSMAECGNRLKARRHSARRSTV</sequence>
<name>A0A2S0WS35_9ACTN</name>
<dbReference type="AlphaFoldDB" id="A0A2S0WS35"/>
<keyword evidence="2" id="KW-1185">Reference proteome</keyword>
<dbReference type="PANTHER" id="PTHR35525:SF3">
    <property type="entry name" value="BLL6575 PROTEIN"/>
    <property type="match status" value="1"/>
</dbReference>
<dbReference type="InterPro" id="IPR023286">
    <property type="entry name" value="ABATE_dom_sf"/>
</dbReference>
<dbReference type="Proteomes" id="UP000244384">
    <property type="component" value="Chromosome"/>
</dbReference>
<proteinExistence type="predicted"/>
<gene>
    <name evidence="1" type="ORF">C3E78_09810</name>
</gene>
<reference evidence="2" key="1">
    <citation type="submission" date="2018-01" db="EMBL/GenBank/DDBJ databases">
        <authorList>
            <person name="Li J."/>
        </authorList>
    </citation>
    <scope>NUCLEOTIDE SEQUENCE [LARGE SCALE GENOMIC DNA]</scope>
    <source>
        <strain evidence="2">592</strain>
    </source>
</reference>
<evidence type="ECO:0000313" key="2">
    <source>
        <dbReference type="Proteomes" id="UP000244384"/>
    </source>
</evidence>
<organism evidence="1 2">
    <name type="scientific">Aeromicrobium chenweiae</name>
    <dbReference type="NCBI Taxonomy" id="2079793"/>
    <lineage>
        <taxon>Bacteria</taxon>
        <taxon>Bacillati</taxon>
        <taxon>Actinomycetota</taxon>
        <taxon>Actinomycetes</taxon>
        <taxon>Propionibacteriales</taxon>
        <taxon>Nocardioidaceae</taxon>
        <taxon>Aeromicrobium</taxon>
    </lineage>
</organism>
<dbReference type="PANTHER" id="PTHR35525">
    <property type="entry name" value="BLL6575 PROTEIN"/>
    <property type="match status" value="1"/>
</dbReference>